<accession>A0A7M2JAU3</accession>
<gene>
    <name evidence="1" type="ORF">IM720_08525</name>
</gene>
<protein>
    <submittedName>
        <fullName evidence="1">KilA-N domain-containing protein</fullName>
    </submittedName>
</protein>
<dbReference type="RefSeq" id="WP_193690282.1">
    <property type="nucleotide sequence ID" value="NZ_CP063233.1"/>
</dbReference>
<dbReference type="Proteomes" id="UP000593833">
    <property type="component" value="Chromosome"/>
</dbReference>
<dbReference type="AlphaFoldDB" id="A0A7M2JAU3"/>
<evidence type="ECO:0000313" key="1">
    <source>
        <dbReference type="EMBL" id="QOU06755.1"/>
    </source>
</evidence>
<organism evidence="1 2">
    <name type="scientific">Pseudomonas fluorescens</name>
    <dbReference type="NCBI Taxonomy" id="294"/>
    <lineage>
        <taxon>Bacteria</taxon>
        <taxon>Pseudomonadati</taxon>
        <taxon>Pseudomonadota</taxon>
        <taxon>Gammaproteobacteria</taxon>
        <taxon>Pseudomonadales</taxon>
        <taxon>Pseudomonadaceae</taxon>
        <taxon>Pseudomonas</taxon>
    </lineage>
</organism>
<proteinExistence type="predicted"/>
<name>A0A7M2JAU3_PSEFL</name>
<reference evidence="1 2" key="1">
    <citation type="submission" date="2020-10" db="EMBL/GenBank/DDBJ databases">
        <title>Complete genome sequence of a novel Pseudomonas fluorescens strain isolated from the flower of kumarahou (Pomaderris kumeraho).</title>
        <authorList>
            <person name="Summers M.C."/>
            <person name="Nowak V."/>
            <person name="Fairhurst M.J."/>
            <person name="Owen J.G."/>
            <person name="Gerth M.L."/>
            <person name="Patrick W.M."/>
        </authorList>
    </citation>
    <scope>NUCLEOTIDE SEQUENCE [LARGE SCALE GENOMIC DNA]</scope>
    <source>
        <strain evidence="1 2">KF1</strain>
    </source>
</reference>
<dbReference type="EMBL" id="CP063233">
    <property type="protein sequence ID" value="QOU06755.1"/>
    <property type="molecule type" value="Genomic_DNA"/>
</dbReference>
<sequence>MHTRTELLPIVIEGHSFMPNTEGLWSLNEIHQTLCLDPAKIASKWNNEVRTALELRRNFVIERGGATPGTWATEAGAIAYAMWVSPDFYLMVVHAFVVMRNDAVMSARMASLVLVEKDALLASNMPKATALMLKAEGLGISWTDACRAAGVQQSRLAKDVLVGAKVFRKVWDHDKGDYVIEPIPNRFQEGLFKRAKGLHGNLEGWRVTAKGVNWLTERSSKINEGVRELNNKRRLAKRTPTQVQRDYVNQVQREAHERKQQASQ</sequence>
<evidence type="ECO:0000313" key="2">
    <source>
        <dbReference type="Proteomes" id="UP000593833"/>
    </source>
</evidence>